<feature type="compositionally biased region" description="Low complexity" evidence="6">
    <location>
        <begin position="337"/>
        <end position="354"/>
    </location>
</feature>
<dbReference type="Pfam" id="PF00069">
    <property type="entry name" value="Pkinase"/>
    <property type="match status" value="1"/>
</dbReference>
<keyword evidence="3" id="KW-0547">Nucleotide-binding</keyword>
<evidence type="ECO:0000256" key="3">
    <source>
        <dbReference type="ARBA" id="ARBA00022741"/>
    </source>
</evidence>
<dbReference type="SUPFAM" id="SSF56112">
    <property type="entry name" value="Protein kinase-like (PK-like)"/>
    <property type="match status" value="1"/>
</dbReference>
<gene>
    <name evidence="8" type="ORF">GCM10010383_75590</name>
</gene>
<organism evidence="8 9">
    <name type="scientific">Streptomyces lomondensis</name>
    <dbReference type="NCBI Taxonomy" id="68229"/>
    <lineage>
        <taxon>Bacteria</taxon>
        <taxon>Bacillati</taxon>
        <taxon>Actinomycetota</taxon>
        <taxon>Actinomycetes</taxon>
        <taxon>Kitasatosporales</taxon>
        <taxon>Streptomycetaceae</taxon>
        <taxon>Streptomyces</taxon>
    </lineage>
</organism>
<evidence type="ECO:0000313" key="9">
    <source>
        <dbReference type="Proteomes" id="UP000617743"/>
    </source>
</evidence>
<feature type="compositionally biased region" description="Pro residues" evidence="6">
    <location>
        <begin position="383"/>
        <end position="402"/>
    </location>
</feature>
<dbReference type="EC" id="2.7.11.1" evidence="1"/>
<dbReference type="InterPro" id="IPR050660">
    <property type="entry name" value="NEK_Ser/Thr_kinase"/>
</dbReference>
<reference evidence="9" key="1">
    <citation type="journal article" date="2019" name="Int. J. Syst. Evol. Microbiol.">
        <title>The Global Catalogue of Microorganisms (GCM) 10K type strain sequencing project: providing services to taxonomists for standard genome sequencing and annotation.</title>
        <authorList>
            <consortium name="The Broad Institute Genomics Platform"/>
            <consortium name="The Broad Institute Genome Sequencing Center for Infectious Disease"/>
            <person name="Wu L."/>
            <person name="Ma J."/>
        </authorList>
    </citation>
    <scope>NUCLEOTIDE SEQUENCE [LARGE SCALE GENOMIC DNA]</scope>
    <source>
        <strain evidence="9">JCM 4866</strain>
    </source>
</reference>
<evidence type="ECO:0000256" key="1">
    <source>
        <dbReference type="ARBA" id="ARBA00012513"/>
    </source>
</evidence>
<keyword evidence="5" id="KW-0067">ATP-binding</keyword>
<feature type="region of interest" description="Disordered" evidence="6">
    <location>
        <begin position="331"/>
        <end position="418"/>
    </location>
</feature>
<dbReference type="PROSITE" id="PS50011">
    <property type="entry name" value="PROTEIN_KINASE_DOM"/>
    <property type="match status" value="1"/>
</dbReference>
<keyword evidence="9" id="KW-1185">Reference proteome</keyword>
<dbReference type="PANTHER" id="PTHR43671">
    <property type="entry name" value="SERINE/THREONINE-PROTEIN KINASE NEK"/>
    <property type="match status" value="1"/>
</dbReference>
<comment type="caution">
    <text evidence="8">The sequence shown here is derived from an EMBL/GenBank/DDBJ whole genome shotgun (WGS) entry which is preliminary data.</text>
</comment>
<dbReference type="CDD" id="cd14014">
    <property type="entry name" value="STKc_PknB_like"/>
    <property type="match status" value="1"/>
</dbReference>
<dbReference type="EMBL" id="BMWC01000019">
    <property type="protein sequence ID" value="GGX34175.1"/>
    <property type="molecule type" value="Genomic_DNA"/>
</dbReference>
<dbReference type="PANTHER" id="PTHR43671:SF13">
    <property type="entry name" value="SERINE_THREONINE-PROTEIN KINASE NEK2"/>
    <property type="match status" value="1"/>
</dbReference>
<evidence type="ECO:0000256" key="2">
    <source>
        <dbReference type="ARBA" id="ARBA00022679"/>
    </source>
</evidence>
<evidence type="ECO:0000259" key="7">
    <source>
        <dbReference type="PROSITE" id="PS50011"/>
    </source>
</evidence>
<dbReference type="Gene3D" id="1.10.510.10">
    <property type="entry name" value="Transferase(Phosphotransferase) domain 1"/>
    <property type="match status" value="1"/>
</dbReference>
<dbReference type="InterPro" id="IPR000719">
    <property type="entry name" value="Prot_kinase_dom"/>
</dbReference>
<feature type="compositionally biased region" description="Low complexity" evidence="6">
    <location>
        <begin position="366"/>
        <end position="382"/>
    </location>
</feature>
<evidence type="ECO:0000256" key="5">
    <source>
        <dbReference type="ARBA" id="ARBA00022840"/>
    </source>
</evidence>
<feature type="compositionally biased region" description="Gly residues" evidence="6">
    <location>
        <begin position="355"/>
        <end position="365"/>
    </location>
</feature>
<sequence length="562" mass="59691">MAMGRAHVSTHQLVAGGRYRLLEIIQRETNRICWYAEDLGAGDVSRPCLVTQIGLPDDPGETDRRTAVRLLRTSENMALLCPGRIATVVDAVEEAGTLWTVNEWIDGTPLGELLSEQGTFNYVRAARVGLELLDVLDAAHAEGITHGELSPGQVFVREDHSIVVTGFGLAGATLAPRLTAPAYASPEQARDQRIGPAADLWALGAILYTMVEGRPPFRDRGRPENTLKGVDRLPLRAPMRAGPLAQVVQGLLRKDSRERLTRPVVREALTRALSEDPEAAVGSVASPRLRGAYAAVRPGSPVWSRRTMVAGTALAVVTVAVAVLAATQGLPGGDSGSDAAESPARPPASAVSPGEGTGGDTGGGSDSPEPSGTPGPTGSQSPSPSPSPTPTPTAPSPTPTPSDPAAALPPGFQRYDAPEGFSVALPEHWTRLDTDRQGDLAYRIVFGADGDDRTLAVTYSERVGPDPVAVWRDDVEPNLKQSGGYDRIGEIRATTYQGREAADMEWTAKADGTRVHTFGRGFLLGGGRSFSLRWTTPDAEWEDAANQEALRTFLKTFRPVSD</sequence>
<evidence type="ECO:0000256" key="6">
    <source>
        <dbReference type="SAM" id="MobiDB-lite"/>
    </source>
</evidence>
<keyword evidence="2" id="KW-0808">Transferase</keyword>
<name>A0ABQ2XUR9_9ACTN</name>
<dbReference type="Gene3D" id="3.40.1000.10">
    <property type="entry name" value="Mog1/PsbP, alpha/beta/alpha sandwich"/>
    <property type="match status" value="1"/>
</dbReference>
<accession>A0ABQ2XUR9</accession>
<keyword evidence="4" id="KW-0418">Kinase</keyword>
<dbReference type="Proteomes" id="UP000617743">
    <property type="component" value="Unassembled WGS sequence"/>
</dbReference>
<feature type="domain" description="Protein kinase" evidence="7">
    <location>
        <begin position="1"/>
        <end position="273"/>
    </location>
</feature>
<dbReference type="SMART" id="SM00220">
    <property type="entry name" value="S_TKc"/>
    <property type="match status" value="1"/>
</dbReference>
<evidence type="ECO:0000256" key="4">
    <source>
        <dbReference type="ARBA" id="ARBA00022777"/>
    </source>
</evidence>
<protein>
    <recommendedName>
        <fullName evidence="1">non-specific serine/threonine protein kinase</fullName>
        <ecNumber evidence="1">2.7.11.1</ecNumber>
    </recommendedName>
</protein>
<evidence type="ECO:0000313" key="8">
    <source>
        <dbReference type="EMBL" id="GGX34175.1"/>
    </source>
</evidence>
<proteinExistence type="predicted"/>
<dbReference type="InterPro" id="IPR011009">
    <property type="entry name" value="Kinase-like_dom_sf"/>
</dbReference>